<reference evidence="1 2" key="1">
    <citation type="submission" date="2024-04" db="EMBL/GenBank/DDBJ databases">
        <title>Dissimilatory iodate-reducing microorganisms contribute to the enrichment of iodine in groundwater.</title>
        <authorList>
            <person name="Jiang Z."/>
        </authorList>
    </citation>
    <scope>NUCLEOTIDE SEQUENCE [LARGE SCALE GENOMIC DNA]</scope>
    <source>
        <strain evidence="1 2">NCP973</strain>
    </source>
</reference>
<evidence type="ECO:0000313" key="2">
    <source>
        <dbReference type="Proteomes" id="UP001479520"/>
    </source>
</evidence>
<proteinExistence type="predicted"/>
<dbReference type="EMBL" id="CP151406">
    <property type="protein sequence ID" value="WZJ22356.1"/>
    <property type="molecule type" value="Genomic_DNA"/>
</dbReference>
<name>A0ABZ2XM83_9RHOO</name>
<organism evidence="1 2">
    <name type="scientific">Azonexus hydrophilus</name>
    <dbReference type="NCBI Taxonomy" id="418702"/>
    <lineage>
        <taxon>Bacteria</taxon>
        <taxon>Pseudomonadati</taxon>
        <taxon>Pseudomonadota</taxon>
        <taxon>Betaproteobacteria</taxon>
        <taxon>Rhodocyclales</taxon>
        <taxon>Azonexaceae</taxon>
        <taxon>Azonexus</taxon>
    </lineage>
</organism>
<accession>A0ABZ2XM83</accession>
<evidence type="ECO:0000313" key="1">
    <source>
        <dbReference type="EMBL" id="WZJ22356.1"/>
    </source>
</evidence>
<dbReference type="RefSeq" id="WP_341744156.1">
    <property type="nucleotide sequence ID" value="NZ_CP151406.1"/>
</dbReference>
<gene>
    <name evidence="1" type="ORF">AADV58_04155</name>
</gene>
<dbReference type="Proteomes" id="UP001479520">
    <property type="component" value="Chromosome"/>
</dbReference>
<protein>
    <submittedName>
        <fullName evidence="1">Uncharacterized protein</fullName>
    </submittedName>
</protein>
<sequence>MNQVRNEAVVFRQVAFPVSAFDHLKDYLRSYEHKHGVKITNSQALALILAEHKQASAAGLLVATGGAA</sequence>
<keyword evidence="2" id="KW-1185">Reference proteome</keyword>